<dbReference type="EMBL" id="HG994356">
    <property type="protein sequence ID" value="CAF2140227.1"/>
    <property type="molecule type" value="Genomic_DNA"/>
</dbReference>
<dbReference type="Gene3D" id="3.40.50.300">
    <property type="entry name" value="P-loop containing nucleotide triphosphate hydrolases"/>
    <property type="match status" value="1"/>
</dbReference>
<protein>
    <submittedName>
        <fullName evidence="6">(rape) hypothetical protein</fullName>
    </submittedName>
</protein>
<dbReference type="AlphaFoldDB" id="A0A816Y206"/>
<reference evidence="6" key="1">
    <citation type="submission" date="2021-01" db="EMBL/GenBank/DDBJ databases">
        <authorList>
            <consortium name="Genoscope - CEA"/>
            <person name="William W."/>
        </authorList>
    </citation>
    <scope>NUCLEOTIDE SEQUENCE</scope>
</reference>
<dbReference type="InterPro" id="IPR001208">
    <property type="entry name" value="MCM_dom"/>
</dbReference>
<accession>A0A816Y206</accession>
<sequence length="60" mass="6725">MASKQKGNLEYNDNAEAGALMFADYGICCIHEFDNMDIKNQVSDHQFLISTTTEFSCTVL</sequence>
<evidence type="ECO:0000313" key="6">
    <source>
        <dbReference type="EMBL" id="CAF2153011.1"/>
    </source>
</evidence>
<organism evidence="6">
    <name type="scientific">Brassica napus</name>
    <name type="common">Rape</name>
    <dbReference type="NCBI Taxonomy" id="3708"/>
    <lineage>
        <taxon>Eukaryota</taxon>
        <taxon>Viridiplantae</taxon>
        <taxon>Streptophyta</taxon>
        <taxon>Embryophyta</taxon>
        <taxon>Tracheophyta</taxon>
        <taxon>Spermatophyta</taxon>
        <taxon>Magnoliopsida</taxon>
        <taxon>eudicotyledons</taxon>
        <taxon>Gunneridae</taxon>
        <taxon>Pentapetalae</taxon>
        <taxon>rosids</taxon>
        <taxon>malvids</taxon>
        <taxon>Brassicales</taxon>
        <taxon>Brassicaceae</taxon>
        <taxon>Brassiceae</taxon>
        <taxon>Brassica</taxon>
    </lineage>
</organism>
<dbReference type="InterPro" id="IPR027417">
    <property type="entry name" value="P-loop_NTPase"/>
</dbReference>
<dbReference type="GO" id="GO:0003677">
    <property type="term" value="F:DNA binding"/>
    <property type="evidence" value="ECO:0007669"/>
    <property type="project" value="InterPro"/>
</dbReference>
<dbReference type="Pfam" id="PF00493">
    <property type="entry name" value="MCM"/>
    <property type="match status" value="1"/>
</dbReference>
<keyword evidence="1" id="KW-0547">Nucleotide-binding</keyword>
<dbReference type="EMBL" id="HG994355">
    <property type="protein sequence ID" value="CAF2153011.1"/>
    <property type="molecule type" value="Genomic_DNA"/>
</dbReference>
<dbReference type="Proteomes" id="UP001295469">
    <property type="component" value="Chromosome A02"/>
</dbReference>
<dbReference type="EMBL" id="HG994355">
    <property type="protein sequence ID" value="CAF2147142.1"/>
    <property type="molecule type" value="Genomic_DNA"/>
</dbReference>
<proteinExistence type="predicted"/>
<feature type="domain" description="MCM C-terminal AAA(+) ATPase" evidence="3">
    <location>
        <begin position="16"/>
        <end position="60"/>
    </location>
</feature>
<evidence type="ECO:0000259" key="3">
    <source>
        <dbReference type="PROSITE" id="PS50051"/>
    </source>
</evidence>
<dbReference type="PROSITE" id="PS50051">
    <property type="entry name" value="MCM_2"/>
    <property type="match status" value="1"/>
</dbReference>
<gene>
    <name evidence="5" type="ORF">DARMORV10_A01P04560.1</name>
    <name evidence="6" type="ORF">DARMORV10_A01P30430.1</name>
    <name evidence="4" type="ORF">DARMORV10_A02P20190.1</name>
</gene>
<name>A0A816Y206_BRANA</name>
<evidence type="ECO:0000256" key="1">
    <source>
        <dbReference type="ARBA" id="ARBA00022741"/>
    </source>
</evidence>
<evidence type="ECO:0000313" key="5">
    <source>
        <dbReference type="EMBL" id="CAF2147142.1"/>
    </source>
</evidence>
<evidence type="ECO:0000256" key="2">
    <source>
        <dbReference type="ARBA" id="ARBA00022840"/>
    </source>
</evidence>
<keyword evidence="2" id="KW-0067">ATP-binding</keyword>
<evidence type="ECO:0000313" key="4">
    <source>
        <dbReference type="EMBL" id="CAF2140227.1"/>
    </source>
</evidence>
<dbReference type="GO" id="GO:0005524">
    <property type="term" value="F:ATP binding"/>
    <property type="evidence" value="ECO:0007669"/>
    <property type="project" value="UniProtKB-KW"/>
</dbReference>
<dbReference type="Proteomes" id="UP001295469">
    <property type="component" value="Chromosome A01"/>
</dbReference>